<keyword evidence="3" id="KW-1185">Reference proteome</keyword>
<dbReference type="EMBL" id="QKUF01000010">
    <property type="protein sequence ID" value="PZW28336.1"/>
    <property type="molecule type" value="Genomic_DNA"/>
</dbReference>
<feature type="transmembrane region" description="Helical" evidence="1">
    <location>
        <begin position="20"/>
        <end position="39"/>
    </location>
</feature>
<accession>A0A326U8X9</accession>
<reference evidence="2 3" key="1">
    <citation type="submission" date="2018-06" db="EMBL/GenBank/DDBJ databases">
        <title>Genomic Encyclopedia of Archaeal and Bacterial Type Strains, Phase II (KMG-II): from individual species to whole genera.</title>
        <authorList>
            <person name="Goeker M."/>
        </authorList>
    </citation>
    <scope>NUCLEOTIDE SEQUENCE [LARGE SCALE GENOMIC DNA]</scope>
    <source>
        <strain evidence="2 3">ATCC BAA-1881</strain>
    </source>
</reference>
<name>A0A326U8X9_THEHA</name>
<keyword evidence="1" id="KW-0472">Membrane</keyword>
<evidence type="ECO:0000256" key="1">
    <source>
        <dbReference type="SAM" id="Phobius"/>
    </source>
</evidence>
<evidence type="ECO:0000313" key="3">
    <source>
        <dbReference type="Proteomes" id="UP000248806"/>
    </source>
</evidence>
<organism evidence="2 3">
    <name type="scientific">Thermosporothrix hazakensis</name>
    <dbReference type="NCBI Taxonomy" id="644383"/>
    <lineage>
        <taxon>Bacteria</taxon>
        <taxon>Bacillati</taxon>
        <taxon>Chloroflexota</taxon>
        <taxon>Ktedonobacteria</taxon>
        <taxon>Ktedonobacterales</taxon>
        <taxon>Thermosporotrichaceae</taxon>
        <taxon>Thermosporothrix</taxon>
    </lineage>
</organism>
<dbReference type="Proteomes" id="UP000248806">
    <property type="component" value="Unassembled WGS sequence"/>
</dbReference>
<proteinExistence type="predicted"/>
<protein>
    <submittedName>
        <fullName evidence="2">Uncharacterized protein</fullName>
    </submittedName>
</protein>
<gene>
    <name evidence="2" type="ORF">EI42_03090</name>
</gene>
<keyword evidence="1" id="KW-1133">Transmembrane helix</keyword>
<dbReference type="AlphaFoldDB" id="A0A326U8X9"/>
<evidence type="ECO:0000313" key="2">
    <source>
        <dbReference type="EMBL" id="PZW28336.1"/>
    </source>
</evidence>
<sequence length="136" mass="14493">MEKDAKLVRNETVAQRRGIFKWLATIAAGASVATIGLGLNTGGTAKAAAEDKPMSFLKKQKTVGTVTTFNDPSIKCIPCPEEGSCSFLGCVTNTVDCGISTPYKSIIRIYHGGCYGNAKDCPFTDYTYCGDRCVSC</sequence>
<keyword evidence="1" id="KW-0812">Transmembrane</keyword>
<comment type="caution">
    <text evidence="2">The sequence shown here is derived from an EMBL/GenBank/DDBJ whole genome shotgun (WGS) entry which is preliminary data.</text>
</comment>